<evidence type="ECO:0000256" key="6">
    <source>
        <dbReference type="ARBA" id="ARBA00022932"/>
    </source>
</evidence>
<comment type="catalytic activity">
    <reaction evidence="8">
        <text>DNA(n) + a 2'-deoxyribonucleoside 5'-triphosphate = DNA(n+1) + diphosphate</text>
        <dbReference type="Rhea" id="RHEA:22508"/>
        <dbReference type="Rhea" id="RHEA-COMP:17339"/>
        <dbReference type="Rhea" id="RHEA-COMP:17340"/>
        <dbReference type="ChEBI" id="CHEBI:33019"/>
        <dbReference type="ChEBI" id="CHEBI:61560"/>
        <dbReference type="ChEBI" id="CHEBI:173112"/>
        <dbReference type="EC" id="2.7.7.7"/>
    </reaction>
</comment>
<dbReference type="AlphaFoldDB" id="A0A6J7GPL4"/>
<accession>A0A6J7GPL4</accession>
<dbReference type="InterPro" id="IPR019760">
    <property type="entry name" value="DNA-dir_DNA_pol_A_CS"/>
</dbReference>
<gene>
    <name evidence="10" type="ORF">UFOPK3516_01365</name>
</gene>
<dbReference type="Gene3D" id="3.30.70.370">
    <property type="match status" value="1"/>
</dbReference>
<proteinExistence type="inferred from homology"/>
<dbReference type="EMBL" id="CAFBMB010000142">
    <property type="protein sequence ID" value="CAB4908906.1"/>
    <property type="molecule type" value="Genomic_DNA"/>
</dbReference>
<reference evidence="10" key="1">
    <citation type="submission" date="2020-05" db="EMBL/GenBank/DDBJ databases">
        <authorList>
            <person name="Chiriac C."/>
            <person name="Salcher M."/>
            <person name="Ghai R."/>
            <person name="Kavagutti S V."/>
        </authorList>
    </citation>
    <scope>NUCLEOTIDE SEQUENCE</scope>
</reference>
<dbReference type="GO" id="GO:0006302">
    <property type="term" value="P:double-strand break repair"/>
    <property type="evidence" value="ECO:0007669"/>
    <property type="project" value="TreeGrafter"/>
</dbReference>
<evidence type="ECO:0000256" key="8">
    <source>
        <dbReference type="ARBA" id="ARBA00049244"/>
    </source>
</evidence>
<evidence type="ECO:0000256" key="5">
    <source>
        <dbReference type="ARBA" id="ARBA00022705"/>
    </source>
</evidence>
<dbReference type="GO" id="GO:0003887">
    <property type="term" value="F:DNA-directed DNA polymerase activity"/>
    <property type="evidence" value="ECO:0007669"/>
    <property type="project" value="UniProtKB-KW"/>
</dbReference>
<evidence type="ECO:0000313" key="10">
    <source>
        <dbReference type="EMBL" id="CAB4908906.1"/>
    </source>
</evidence>
<dbReference type="PANTHER" id="PTHR10133">
    <property type="entry name" value="DNA POLYMERASE I"/>
    <property type="match status" value="1"/>
</dbReference>
<keyword evidence="5" id="KW-0235">DNA replication</keyword>
<evidence type="ECO:0000256" key="7">
    <source>
        <dbReference type="ARBA" id="ARBA00023125"/>
    </source>
</evidence>
<keyword evidence="4" id="KW-0548">Nucleotidyltransferase</keyword>
<dbReference type="EC" id="2.7.7.7" evidence="2"/>
<evidence type="ECO:0000256" key="4">
    <source>
        <dbReference type="ARBA" id="ARBA00022695"/>
    </source>
</evidence>
<organism evidence="10">
    <name type="scientific">freshwater metagenome</name>
    <dbReference type="NCBI Taxonomy" id="449393"/>
    <lineage>
        <taxon>unclassified sequences</taxon>
        <taxon>metagenomes</taxon>
        <taxon>ecological metagenomes</taxon>
    </lineage>
</organism>
<feature type="domain" description="DNA-directed DNA polymerase family A palm" evidence="9">
    <location>
        <begin position="1"/>
        <end position="179"/>
    </location>
</feature>
<dbReference type="SUPFAM" id="SSF56672">
    <property type="entry name" value="DNA/RNA polymerases"/>
    <property type="match status" value="1"/>
</dbReference>
<protein>
    <recommendedName>
        <fullName evidence="2">DNA-directed DNA polymerase</fullName>
        <ecNumber evidence="2">2.7.7.7</ecNumber>
    </recommendedName>
</protein>
<dbReference type="Gene3D" id="1.10.150.20">
    <property type="entry name" value="5' to 3' exonuclease, C-terminal subdomain"/>
    <property type="match status" value="1"/>
</dbReference>
<evidence type="ECO:0000256" key="2">
    <source>
        <dbReference type="ARBA" id="ARBA00012417"/>
    </source>
</evidence>
<evidence type="ECO:0000256" key="3">
    <source>
        <dbReference type="ARBA" id="ARBA00022679"/>
    </source>
</evidence>
<dbReference type="PROSITE" id="PS00447">
    <property type="entry name" value="DNA_POLYMERASE_A"/>
    <property type="match status" value="1"/>
</dbReference>
<keyword evidence="3" id="KW-0808">Transferase</keyword>
<dbReference type="PRINTS" id="PR00868">
    <property type="entry name" value="DNAPOLI"/>
</dbReference>
<dbReference type="InterPro" id="IPR043502">
    <property type="entry name" value="DNA/RNA_pol_sf"/>
</dbReference>
<sequence length="216" mass="24176">MAHFSQDAGLIEAFTAGEDLHRFVGARIFNVEPADVTSEMRTKVKAMSYGLAYGLSAFGLARQLRIDNKEAKNLMSDYFERFGGVRDYLRSVVDEARVRGYTETLFGRRRPFPDLTSPNHILRANAERQALNAPMQGTAADIMKLALVRIEQQLIAEDLTSRLLMQVHDELVLEVVSDEADHVQQLVTHHMRTAAQLAVPLDVQVGRGTSWNDAAH</sequence>
<keyword evidence="7" id="KW-0238">DNA-binding</keyword>
<dbReference type="GO" id="GO:0006261">
    <property type="term" value="P:DNA-templated DNA replication"/>
    <property type="evidence" value="ECO:0007669"/>
    <property type="project" value="InterPro"/>
</dbReference>
<name>A0A6J7GPL4_9ZZZZ</name>
<dbReference type="PANTHER" id="PTHR10133:SF27">
    <property type="entry name" value="DNA POLYMERASE NU"/>
    <property type="match status" value="1"/>
</dbReference>
<dbReference type="SMART" id="SM00482">
    <property type="entry name" value="POLAc"/>
    <property type="match status" value="1"/>
</dbReference>
<keyword evidence="6" id="KW-0239">DNA-directed DNA polymerase</keyword>
<dbReference type="InterPro" id="IPR001098">
    <property type="entry name" value="DNA-dir_DNA_pol_A_palm_dom"/>
</dbReference>
<evidence type="ECO:0000259" key="9">
    <source>
        <dbReference type="SMART" id="SM00482"/>
    </source>
</evidence>
<dbReference type="GO" id="GO:0003677">
    <property type="term" value="F:DNA binding"/>
    <property type="evidence" value="ECO:0007669"/>
    <property type="project" value="UniProtKB-KW"/>
</dbReference>
<dbReference type="FunFam" id="1.10.150.20:FF:000002">
    <property type="entry name" value="DNA polymerase I"/>
    <property type="match status" value="1"/>
</dbReference>
<comment type="similarity">
    <text evidence="1">Belongs to the DNA polymerase type-A family.</text>
</comment>
<dbReference type="Pfam" id="PF00476">
    <property type="entry name" value="DNA_pol_A"/>
    <property type="match status" value="1"/>
</dbReference>
<dbReference type="InterPro" id="IPR002298">
    <property type="entry name" value="DNA_polymerase_A"/>
</dbReference>
<evidence type="ECO:0000256" key="1">
    <source>
        <dbReference type="ARBA" id="ARBA00007705"/>
    </source>
</evidence>